<protein>
    <recommendedName>
        <fullName evidence="3">Proteinase inhibitor I25 cystatin</fullName>
    </recommendedName>
</protein>
<dbReference type="Proteomes" id="UP000316242">
    <property type="component" value="Unassembled WGS sequence"/>
</dbReference>
<evidence type="ECO:0000313" key="1">
    <source>
        <dbReference type="EMBL" id="GEC13981.1"/>
    </source>
</evidence>
<dbReference type="Pfam" id="PF10698">
    <property type="entry name" value="DUF2505"/>
    <property type="match status" value="1"/>
</dbReference>
<name>A0ABQ0RQ82_GLUNI</name>
<accession>A0ABQ0RQ82</accession>
<dbReference type="InterPro" id="IPR019639">
    <property type="entry name" value="DUF2505"/>
</dbReference>
<reference evidence="1 2" key="1">
    <citation type="submission" date="2019-06" db="EMBL/GenBank/DDBJ databases">
        <title>Whole genome shotgun sequence of Glutamicibacter nicotianae NBRC 14234.</title>
        <authorList>
            <person name="Hosoyama A."/>
            <person name="Uohara A."/>
            <person name="Ohji S."/>
            <person name="Ichikawa N."/>
        </authorList>
    </citation>
    <scope>NUCLEOTIDE SEQUENCE [LARGE SCALE GENOMIC DNA]</scope>
    <source>
        <strain evidence="1 2">NBRC 14234</strain>
    </source>
</reference>
<dbReference type="RefSeq" id="WP_141359180.1">
    <property type="nucleotide sequence ID" value="NZ_BAAAWM010000001.1"/>
</dbReference>
<organism evidence="1 2">
    <name type="scientific">Glutamicibacter nicotianae</name>
    <name type="common">Arthrobacter nicotianae</name>
    <dbReference type="NCBI Taxonomy" id="37929"/>
    <lineage>
        <taxon>Bacteria</taxon>
        <taxon>Bacillati</taxon>
        <taxon>Actinomycetota</taxon>
        <taxon>Actinomycetes</taxon>
        <taxon>Micrococcales</taxon>
        <taxon>Micrococcaceae</taxon>
        <taxon>Glutamicibacter</taxon>
    </lineage>
</organism>
<gene>
    <name evidence="1" type="ORF">ANI01nite_31840</name>
</gene>
<keyword evidence="2" id="KW-1185">Reference proteome</keyword>
<sequence length="166" mass="17171">MALNASTQIAHPADQVIATLSDRGFAEHLTKVANGSLTDFSVNGDTAGAFTVTTVRSVPTDRVPDIARKFVGATIEITQVDEWTAPDAAGNRSATVKISVAGVPVNVSGTEQLTAQGETSEFSIDAKVSSSIPFIGGKLASAAEPYLGKALNLQAAQVEAWLSKQA</sequence>
<evidence type="ECO:0000313" key="2">
    <source>
        <dbReference type="Proteomes" id="UP000316242"/>
    </source>
</evidence>
<proteinExistence type="predicted"/>
<comment type="caution">
    <text evidence="1">The sequence shown here is derived from an EMBL/GenBank/DDBJ whole genome shotgun (WGS) entry which is preliminary data.</text>
</comment>
<evidence type="ECO:0008006" key="3">
    <source>
        <dbReference type="Google" id="ProtNLM"/>
    </source>
</evidence>
<dbReference type="EMBL" id="BJNE01000025">
    <property type="protein sequence ID" value="GEC13981.1"/>
    <property type="molecule type" value="Genomic_DNA"/>
</dbReference>